<name>A0A8D6U969_STRTR</name>
<dbReference type="AlphaFoldDB" id="A0A8D6U969"/>
<evidence type="ECO:0000313" key="2">
    <source>
        <dbReference type="Proteomes" id="UP000509791"/>
    </source>
</evidence>
<organism evidence="1 2">
    <name type="scientific">Streptococcus thermophilus</name>
    <dbReference type="NCBI Taxonomy" id="1308"/>
    <lineage>
        <taxon>Bacteria</taxon>
        <taxon>Bacillati</taxon>
        <taxon>Bacillota</taxon>
        <taxon>Bacilli</taxon>
        <taxon>Lactobacillales</taxon>
        <taxon>Streptococcaceae</taxon>
        <taxon>Streptococcus</taxon>
    </lineage>
</organism>
<reference evidence="1 2" key="1">
    <citation type="submission" date="2020-06" db="EMBL/GenBank/DDBJ databases">
        <authorList>
            <person name="Chuat V."/>
        </authorList>
    </citation>
    <scope>NUCLEOTIDE SEQUENCE [LARGE SCALE GENOMIC DNA]</scope>
    <source>
        <strain evidence="1">STH_CIRM_998</strain>
    </source>
</reference>
<dbReference type="Proteomes" id="UP000509791">
    <property type="component" value="Chromosome"/>
</dbReference>
<proteinExistence type="predicted"/>
<accession>A0A8D6U969</accession>
<evidence type="ECO:0000313" key="1">
    <source>
        <dbReference type="EMBL" id="CAD0150692.1"/>
    </source>
</evidence>
<gene>
    <name evidence="1" type="ORF">STHERMO_0114</name>
</gene>
<dbReference type="EMBL" id="LR822027">
    <property type="protein sequence ID" value="CAD0150692.1"/>
    <property type="molecule type" value="Genomic_DNA"/>
</dbReference>
<protein>
    <submittedName>
        <fullName evidence="1">Uncharacterized protein</fullName>
    </submittedName>
</protein>
<sequence>MIKESFPFDILNLFDTKGPPYSTFQTNILILTLKY</sequence>